<reference evidence="2 3" key="1">
    <citation type="submission" date="2014-12" db="EMBL/GenBank/DDBJ databases">
        <title>16Stimator: statistical estimation of ribosomal gene copy numbers from draft genome assemblies.</title>
        <authorList>
            <person name="Perisin M.A."/>
            <person name="Vetter M."/>
            <person name="Gilbert J.A."/>
            <person name="Bergelson J."/>
        </authorList>
    </citation>
    <scope>NUCLEOTIDE SEQUENCE [LARGE SCALE GENOMIC DNA]</scope>
    <source>
        <strain evidence="2 3">MEJ076</strain>
    </source>
</reference>
<comment type="caution">
    <text evidence="2">The sequence shown here is derived from an EMBL/GenBank/DDBJ whole genome shotgun (WGS) entry which is preliminary data.</text>
</comment>
<dbReference type="AlphaFoldDB" id="A0A0D0L1U0"/>
<accession>A0A0D0L1U0</accession>
<name>A0A0D0L1U0_AGRTU</name>
<dbReference type="OrthoDB" id="7350221at2"/>
<proteinExistence type="predicted"/>
<organism evidence="2 3">
    <name type="scientific">Agrobacterium tumefaciens</name>
    <dbReference type="NCBI Taxonomy" id="358"/>
    <lineage>
        <taxon>Bacteria</taxon>
        <taxon>Pseudomonadati</taxon>
        <taxon>Pseudomonadota</taxon>
        <taxon>Alphaproteobacteria</taxon>
        <taxon>Hyphomicrobiales</taxon>
        <taxon>Rhizobiaceae</taxon>
        <taxon>Rhizobium/Agrobacterium group</taxon>
        <taxon>Agrobacterium</taxon>
        <taxon>Agrobacterium tumefaciens complex</taxon>
    </lineage>
</organism>
<protein>
    <recommendedName>
        <fullName evidence="1">Glyoxalase-related protein domain-containing protein</fullName>
    </recommendedName>
</protein>
<sequence length="142" mass="15568">MTVRTIEEAKAHAKSLRRGLAEDGTVLSHAQALELVARQNGARDWNSLSARLAKADSAPAPFHCQQRVQGWYLGQAFKGEITALSCSGSHYSVTVRFDEPVDTVTFDSFSNMRRVVRGVVDLKGYSVRKTSNGTSHLIFSAL</sequence>
<evidence type="ECO:0000313" key="3">
    <source>
        <dbReference type="Proteomes" id="UP000035017"/>
    </source>
</evidence>
<dbReference type="Proteomes" id="UP000035017">
    <property type="component" value="Unassembled WGS sequence"/>
</dbReference>
<evidence type="ECO:0000259" key="1">
    <source>
        <dbReference type="Pfam" id="PF20066"/>
    </source>
</evidence>
<dbReference type="EMBL" id="JXQV01000006">
    <property type="protein sequence ID" value="KIQ03655.1"/>
    <property type="molecule type" value="Genomic_DNA"/>
</dbReference>
<evidence type="ECO:0000313" key="2">
    <source>
        <dbReference type="EMBL" id="KIQ03655.1"/>
    </source>
</evidence>
<dbReference type="InterPro" id="IPR045517">
    <property type="entry name" value="Glyoxalase_8"/>
</dbReference>
<dbReference type="Pfam" id="PF20066">
    <property type="entry name" value="Glyoxalase_8"/>
    <property type="match status" value="1"/>
</dbReference>
<feature type="domain" description="Glyoxalase-related protein" evidence="1">
    <location>
        <begin position="3"/>
        <end position="139"/>
    </location>
</feature>
<gene>
    <name evidence="2" type="ORF">RU07_06435</name>
</gene>